<evidence type="ECO:0000313" key="3">
    <source>
        <dbReference type="EMBL" id="EMS69244.1"/>
    </source>
</evidence>
<reference evidence="3 4" key="1">
    <citation type="journal article" date="2013" name="Genome Announc.">
        <title>Draft Genome Sequence of the Cellulolytic, Mesophilic, Anaerobic Bacterium Clostridium termitidis Strain CT1112 (DSM 5398).</title>
        <authorList>
            <person name="Lal S."/>
            <person name="Ramachandran U."/>
            <person name="Zhang X."/>
            <person name="Munir R."/>
            <person name="Sparling R."/>
            <person name="Levin D.B."/>
        </authorList>
    </citation>
    <scope>NUCLEOTIDE SEQUENCE [LARGE SCALE GENOMIC DNA]</scope>
    <source>
        <strain evidence="3 4">CT1112</strain>
    </source>
</reference>
<evidence type="ECO:0000256" key="1">
    <source>
        <dbReference type="SAM" id="MobiDB-lite"/>
    </source>
</evidence>
<feature type="compositionally biased region" description="Basic and acidic residues" evidence="1">
    <location>
        <begin position="263"/>
        <end position="272"/>
    </location>
</feature>
<dbReference type="eggNOG" id="ENOG50335CP">
    <property type="taxonomic scope" value="Bacteria"/>
</dbReference>
<comment type="caution">
    <text evidence="3">The sequence shown here is derived from an EMBL/GenBank/DDBJ whole genome shotgun (WGS) entry which is preliminary data.</text>
</comment>
<dbReference type="EMBL" id="AORV01000070">
    <property type="protein sequence ID" value="EMS69244.1"/>
    <property type="molecule type" value="Genomic_DNA"/>
</dbReference>
<feature type="transmembrane region" description="Helical" evidence="2">
    <location>
        <begin position="12"/>
        <end position="32"/>
    </location>
</feature>
<keyword evidence="2" id="KW-0812">Transmembrane</keyword>
<keyword evidence="2" id="KW-1133">Transmembrane helix</keyword>
<sequence>MFQFKKSYTKLLIMIIIFALLLPTIIVTSGILPKTNVAAANVTNKDDNKIAEEISNMTGVNIEEVLKLKNNSLTWNEVLNKLKNQKSNEQVNKDARSIVLAQNGLDDNFLKKLNSEGFKNEEITEVKMLVERVMFELEEITASSSENVKNISSTEVESDIKDEEDLSAFSELLSKMDTKTAVYLLLKLNMDFGTNENTFDEYLLSLQIDVDLGTYVIDKDSYEKEKNEKIAGLDTSKIITLAKIEERMLKNLQKDTPTNNDNKSLKEDKLSEVDGTSSIEDEPPKSPLPDVESTNPRNPSEDVMKEVNEIKDRSLNSGIMAKEK</sequence>
<dbReference type="Proteomes" id="UP000014155">
    <property type="component" value="Unassembled WGS sequence"/>
</dbReference>
<accession>S0FJE2</accession>
<protein>
    <submittedName>
        <fullName evidence="3">Uncharacterized protein</fullName>
    </submittedName>
</protein>
<evidence type="ECO:0000313" key="4">
    <source>
        <dbReference type="Proteomes" id="UP000014155"/>
    </source>
</evidence>
<feature type="region of interest" description="Disordered" evidence="1">
    <location>
        <begin position="252"/>
        <end position="324"/>
    </location>
</feature>
<feature type="compositionally biased region" description="Basic and acidic residues" evidence="1">
    <location>
        <begin position="299"/>
        <end position="314"/>
    </location>
</feature>
<keyword evidence="4" id="KW-1185">Reference proteome</keyword>
<dbReference type="PATRIC" id="fig|1195236.3.peg.5341"/>
<dbReference type="STRING" id="1195236.CTER_5203"/>
<name>S0FJE2_RUMCE</name>
<gene>
    <name evidence="3" type="ORF">CTER_5203</name>
</gene>
<keyword evidence="2" id="KW-0472">Membrane</keyword>
<dbReference type="AlphaFoldDB" id="S0FJE2"/>
<proteinExistence type="predicted"/>
<dbReference type="RefSeq" id="WP_004630731.1">
    <property type="nucleotide sequence ID" value="NZ_AORV01000070.1"/>
</dbReference>
<evidence type="ECO:0000256" key="2">
    <source>
        <dbReference type="SAM" id="Phobius"/>
    </source>
</evidence>
<organism evidence="3 4">
    <name type="scientific">Ruminiclostridium cellobioparum subsp. termitidis CT1112</name>
    <dbReference type="NCBI Taxonomy" id="1195236"/>
    <lineage>
        <taxon>Bacteria</taxon>
        <taxon>Bacillati</taxon>
        <taxon>Bacillota</taxon>
        <taxon>Clostridia</taxon>
        <taxon>Eubacteriales</taxon>
        <taxon>Oscillospiraceae</taxon>
        <taxon>Ruminiclostridium</taxon>
    </lineage>
</organism>